<dbReference type="Pfam" id="PF00117">
    <property type="entry name" value="GATase"/>
    <property type="match status" value="1"/>
</dbReference>
<reference evidence="15 16" key="1">
    <citation type="submission" date="2017-04" db="EMBL/GenBank/DDBJ databases">
        <authorList>
            <person name="Afonso C.L."/>
            <person name="Miller P.J."/>
            <person name="Scott M.A."/>
            <person name="Spackman E."/>
            <person name="Goraichik I."/>
            <person name="Dimitrov K.M."/>
            <person name="Suarez D.L."/>
            <person name="Swayne D.E."/>
        </authorList>
    </citation>
    <scope>NUCLEOTIDE SEQUENCE [LARGE SCALE GENOMIC DNA]</scope>
    <source>
        <strain evidence="15 16">DSM 26133</strain>
    </source>
</reference>
<comment type="catalytic activity">
    <reaction evidence="11 12">
        <text>L-glutamine + H2O = L-glutamate + NH4(+)</text>
        <dbReference type="Rhea" id="RHEA:15889"/>
        <dbReference type="ChEBI" id="CHEBI:15377"/>
        <dbReference type="ChEBI" id="CHEBI:28938"/>
        <dbReference type="ChEBI" id="CHEBI:29985"/>
        <dbReference type="ChEBI" id="CHEBI:58359"/>
        <dbReference type="EC" id="3.5.1.2"/>
    </reaction>
</comment>
<feature type="active site" evidence="12 13">
    <location>
        <position position="177"/>
    </location>
</feature>
<feature type="domain" description="Glutamine amidotransferase" evidence="14">
    <location>
        <begin position="5"/>
        <end position="193"/>
    </location>
</feature>
<comment type="pathway">
    <text evidence="2 12">Amino-acid biosynthesis; L-histidine biosynthesis; L-histidine from 5-phospho-alpha-D-ribose 1-diphosphate: step 5/9.</text>
</comment>
<dbReference type="InterPro" id="IPR029062">
    <property type="entry name" value="Class_I_gatase-like"/>
</dbReference>
<dbReference type="NCBIfam" id="TIGR01855">
    <property type="entry name" value="IMP_synth_hisH"/>
    <property type="match status" value="1"/>
</dbReference>
<dbReference type="EMBL" id="FWYF01000002">
    <property type="protein sequence ID" value="SMD34454.1"/>
    <property type="molecule type" value="Genomic_DNA"/>
</dbReference>
<evidence type="ECO:0000256" key="3">
    <source>
        <dbReference type="ARBA" id="ARBA00011152"/>
    </source>
</evidence>
<name>A0A1W2GD64_REIFA</name>
<evidence type="ECO:0000256" key="8">
    <source>
        <dbReference type="ARBA" id="ARBA00023102"/>
    </source>
</evidence>
<evidence type="ECO:0000313" key="16">
    <source>
        <dbReference type="Proteomes" id="UP000192472"/>
    </source>
</evidence>
<dbReference type="GO" id="GO:0005737">
    <property type="term" value="C:cytoplasm"/>
    <property type="evidence" value="ECO:0007669"/>
    <property type="project" value="UniProtKB-SubCell"/>
</dbReference>
<dbReference type="CDD" id="cd01748">
    <property type="entry name" value="GATase1_IGP_Synthase"/>
    <property type="match status" value="1"/>
</dbReference>
<evidence type="ECO:0000256" key="1">
    <source>
        <dbReference type="ARBA" id="ARBA00004496"/>
    </source>
</evidence>
<dbReference type="UniPathway" id="UPA00031">
    <property type="reaction ID" value="UER00010"/>
</dbReference>
<comment type="subcellular location">
    <subcellularLocation>
        <location evidence="1 12">Cytoplasm</location>
    </subcellularLocation>
</comment>
<dbReference type="InterPro" id="IPR010139">
    <property type="entry name" value="Imidazole-glycPsynth_HisH"/>
</dbReference>
<dbReference type="HAMAP" id="MF_00278">
    <property type="entry name" value="HisH"/>
    <property type="match status" value="1"/>
</dbReference>
<evidence type="ECO:0000256" key="11">
    <source>
        <dbReference type="ARBA" id="ARBA00049534"/>
    </source>
</evidence>
<proteinExistence type="inferred from homology"/>
<evidence type="ECO:0000256" key="12">
    <source>
        <dbReference type="HAMAP-Rule" id="MF_00278"/>
    </source>
</evidence>
<keyword evidence="9 12" id="KW-0456">Lyase</keyword>
<evidence type="ECO:0000256" key="2">
    <source>
        <dbReference type="ARBA" id="ARBA00005091"/>
    </source>
</evidence>
<dbReference type="STRING" id="692418.SAMN04488029_2014"/>
<dbReference type="SUPFAM" id="SSF52317">
    <property type="entry name" value="Class I glutamine amidotransferase-like"/>
    <property type="match status" value="1"/>
</dbReference>
<evidence type="ECO:0000256" key="9">
    <source>
        <dbReference type="ARBA" id="ARBA00023239"/>
    </source>
</evidence>
<dbReference type="RefSeq" id="WP_084372692.1">
    <property type="nucleotide sequence ID" value="NZ_FWYF01000002.1"/>
</dbReference>
<comment type="catalytic activity">
    <reaction evidence="10 12">
        <text>5-[(5-phospho-1-deoxy-D-ribulos-1-ylimino)methylamino]-1-(5-phospho-beta-D-ribosyl)imidazole-4-carboxamide + L-glutamine = D-erythro-1-(imidazol-4-yl)glycerol 3-phosphate + 5-amino-1-(5-phospho-beta-D-ribosyl)imidazole-4-carboxamide + L-glutamate + H(+)</text>
        <dbReference type="Rhea" id="RHEA:24793"/>
        <dbReference type="ChEBI" id="CHEBI:15378"/>
        <dbReference type="ChEBI" id="CHEBI:29985"/>
        <dbReference type="ChEBI" id="CHEBI:58278"/>
        <dbReference type="ChEBI" id="CHEBI:58359"/>
        <dbReference type="ChEBI" id="CHEBI:58475"/>
        <dbReference type="ChEBI" id="CHEBI:58525"/>
        <dbReference type="EC" id="4.3.2.10"/>
    </reaction>
</comment>
<dbReference type="AlphaFoldDB" id="A0A1W2GD64"/>
<organism evidence="15 16">
    <name type="scientific">Reichenbachiella faecimaris</name>
    <dbReference type="NCBI Taxonomy" id="692418"/>
    <lineage>
        <taxon>Bacteria</taxon>
        <taxon>Pseudomonadati</taxon>
        <taxon>Bacteroidota</taxon>
        <taxon>Cytophagia</taxon>
        <taxon>Cytophagales</taxon>
        <taxon>Reichenbachiellaceae</taxon>
        <taxon>Reichenbachiella</taxon>
    </lineage>
</organism>
<dbReference type="PANTHER" id="PTHR42701:SF1">
    <property type="entry name" value="IMIDAZOLE GLYCEROL PHOSPHATE SYNTHASE SUBUNIT HISH"/>
    <property type="match status" value="1"/>
</dbReference>
<dbReference type="GO" id="GO:0016829">
    <property type="term" value="F:lyase activity"/>
    <property type="evidence" value="ECO:0007669"/>
    <property type="project" value="UniProtKB-KW"/>
</dbReference>
<dbReference type="FunFam" id="3.40.50.880:FF:000009">
    <property type="entry name" value="Imidazole glycerol phosphate synthase subunit HisH"/>
    <property type="match status" value="1"/>
</dbReference>
<evidence type="ECO:0000256" key="13">
    <source>
        <dbReference type="PIRSR" id="PIRSR000495-1"/>
    </source>
</evidence>
<feature type="active site" evidence="12 13">
    <location>
        <position position="179"/>
    </location>
</feature>
<evidence type="ECO:0000313" key="15">
    <source>
        <dbReference type="EMBL" id="SMD34454.1"/>
    </source>
</evidence>
<dbReference type="InterPro" id="IPR017926">
    <property type="entry name" value="GATASE"/>
</dbReference>
<protein>
    <recommendedName>
        <fullName evidence="12">Imidazole glycerol phosphate synthase subunit HisH</fullName>
        <ecNumber evidence="12">4.3.2.10</ecNumber>
    </recommendedName>
    <alternativeName>
        <fullName evidence="12">IGP synthase glutaminase subunit</fullName>
        <ecNumber evidence="12">3.5.1.2</ecNumber>
    </alternativeName>
    <alternativeName>
        <fullName evidence="12">IGP synthase subunit HisH</fullName>
    </alternativeName>
    <alternativeName>
        <fullName evidence="12">ImGP synthase subunit HisH</fullName>
        <shortName evidence="12">IGPS subunit HisH</shortName>
    </alternativeName>
</protein>
<dbReference type="PANTHER" id="PTHR42701">
    <property type="entry name" value="IMIDAZOLE GLYCEROL PHOSPHATE SYNTHASE SUBUNIT HISH"/>
    <property type="match status" value="1"/>
</dbReference>
<evidence type="ECO:0000259" key="14">
    <source>
        <dbReference type="Pfam" id="PF00117"/>
    </source>
</evidence>
<keyword evidence="6 12" id="KW-0378">Hydrolase</keyword>
<keyword evidence="5 12" id="KW-0028">Amino-acid biosynthesis</keyword>
<evidence type="ECO:0000256" key="4">
    <source>
        <dbReference type="ARBA" id="ARBA00022490"/>
    </source>
</evidence>
<dbReference type="EC" id="3.5.1.2" evidence="12"/>
<dbReference type="PROSITE" id="PS51273">
    <property type="entry name" value="GATASE_TYPE_1"/>
    <property type="match status" value="1"/>
</dbReference>
<keyword evidence="8 12" id="KW-0368">Histidine biosynthesis</keyword>
<accession>A0A1W2GD64</accession>
<evidence type="ECO:0000256" key="10">
    <source>
        <dbReference type="ARBA" id="ARBA00047838"/>
    </source>
</evidence>
<dbReference type="Proteomes" id="UP000192472">
    <property type="component" value="Unassembled WGS sequence"/>
</dbReference>
<dbReference type="OrthoDB" id="9807137at2"/>
<dbReference type="EC" id="4.3.2.10" evidence="12"/>
<dbReference type="GO" id="GO:0000105">
    <property type="term" value="P:L-histidine biosynthetic process"/>
    <property type="evidence" value="ECO:0007669"/>
    <property type="project" value="UniProtKB-UniRule"/>
</dbReference>
<comment type="subunit">
    <text evidence="3 12">Heterodimer of HisH and HisF.</text>
</comment>
<dbReference type="Gene3D" id="3.40.50.880">
    <property type="match status" value="1"/>
</dbReference>
<evidence type="ECO:0000256" key="5">
    <source>
        <dbReference type="ARBA" id="ARBA00022605"/>
    </source>
</evidence>
<keyword evidence="4 12" id="KW-0963">Cytoplasm</keyword>
<feature type="active site" description="Nucleophile" evidence="12 13">
    <location>
        <position position="78"/>
    </location>
</feature>
<evidence type="ECO:0000256" key="7">
    <source>
        <dbReference type="ARBA" id="ARBA00022962"/>
    </source>
</evidence>
<dbReference type="PIRSF" id="PIRSF000495">
    <property type="entry name" value="Amidotransf_hisH"/>
    <property type="match status" value="1"/>
</dbReference>
<dbReference type="GO" id="GO:0004359">
    <property type="term" value="F:glutaminase activity"/>
    <property type="evidence" value="ECO:0007669"/>
    <property type="project" value="UniProtKB-EC"/>
</dbReference>
<evidence type="ECO:0000256" key="6">
    <source>
        <dbReference type="ARBA" id="ARBA00022801"/>
    </source>
</evidence>
<keyword evidence="7 12" id="KW-0315">Glutamine amidotransferase</keyword>
<comment type="function">
    <text evidence="12">IGPS catalyzes the conversion of PRFAR and glutamine to IGP, AICAR and glutamate. The HisH subunit catalyzes the hydrolysis of glutamine to glutamate and ammonia as part of the synthesis of IGP and AICAR. The resulting ammonia molecule is channeled to the active site of HisF.</text>
</comment>
<keyword evidence="16" id="KW-1185">Reference proteome</keyword>
<sequence length="195" mass="21932">MSKVVIIDYGAGNVKSVKFACERLGLDALLSNDVEEIATADKLIFPGQGEASSSMRSLEQYGLVEVIKNARQPFLGICLGMQMMCEHSEENDTTGLGLFPLPVKLFPDQGLKVPHMGWNEIEHLKTPLMNGLKEKEYMYFVHSYFVPDSEWTIAKANYPEPFSAALHKDNFYGCQFHPEKSGTFGQQILKNFIEM</sequence>
<gene>
    <name evidence="12" type="primary">hisH</name>
    <name evidence="15" type="ORF">SAMN04488029_2014</name>
</gene>
<dbReference type="GO" id="GO:0000107">
    <property type="term" value="F:imidazoleglycerol-phosphate synthase activity"/>
    <property type="evidence" value="ECO:0007669"/>
    <property type="project" value="UniProtKB-UniRule"/>
</dbReference>